<gene>
    <name evidence="1" type="ORF">QFC21_003843</name>
</gene>
<reference evidence="1" key="1">
    <citation type="submission" date="2023-04" db="EMBL/GenBank/DDBJ databases">
        <title>Draft Genome sequencing of Naganishia species isolated from polar environments using Oxford Nanopore Technology.</title>
        <authorList>
            <person name="Leo P."/>
            <person name="Venkateswaran K."/>
        </authorList>
    </citation>
    <scope>NUCLEOTIDE SEQUENCE</scope>
    <source>
        <strain evidence="1">MNA-CCFEE 5423</strain>
    </source>
</reference>
<organism evidence="1 2">
    <name type="scientific">Naganishia friedmannii</name>
    <dbReference type="NCBI Taxonomy" id="89922"/>
    <lineage>
        <taxon>Eukaryota</taxon>
        <taxon>Fungi</taxon>
        <taxon>Dikarya</taxon>
        <taxon>Basidiomycota</taxon>
        <taxon>Agaricomycotina</taxon>
        <taxon>Tremellomycetes</taxon>
        <taxon>Filobasidiales</taxon>
        <taxon>Filobasidiaceae</taxon>
        <taxon>Naganishia</taxon>
    </lineage>
</organism>
<accession>A0ACC2VM33</accession>
<dbReference type="EMBL" id="JASBWT010000012">
    <property type="protein sequence ID" value="KAJ9099841.1"/>
    <property type="molecule type" value="Genomic_DNA"/>
</dbReference>
<evidence type="ECO:0000313" key="1">
    <source>
        <dbReference type="EMBL" id="KAJ9099841.1"/>
    </source>
</evidence>
<name>A0ACC2VM33_9TREE</name>
<evidence type="ECO:0000313" key="2">
    <source>
        <dbReference type="Proteomes" id="UP001227268"/>
    </source>
</evidence>
<keyword evidence="2" id="KW-1185">Reference proteome</keyword>
<proteinExistence type="predicted"/>
<comment type="caution">
    <text evidence="1">The sequence shown here is derived from an EMBL/GenBank/DDBJ whole genome shotgun (WGS) entry which is preliminary data.</text>
</comment>
<sequence>MSSTNASSSSSSGIPFNTSAHNFNAPSPLSFGFGGVNHSQQQQQQNRGNGGNHPSVGFGGAGFGQAAGSKISSPLATSFGFNNALTGTGFHSPHQQQQSQQAWTSPSLQQQYTSSNTFASAFASSSRSHQPQQPLVSPSPARTVTQHRTTQSSAAEALDPSPALLSAQHQQHGHAGNAGKRRRSPSEDDSMDRSSPTPHTPLLSGTTATNGSSTRAATTEPSRTLKRARADPSTNSHSAANQYSKPSANEADADGSRSRRDVRARRDDERSVVRVGERAEGEDMHGAEEEADLGVLLASLPSTTHLQILLSLLSSNPGLKRQVLDLIPAPELEFAVKVLDEKVGILVGAVPIGAAGVGAAGAATSATTVRKAGNSASFGFGSSPRHSDHTSSSATSIGTGGAAGTVSDGYILNRLRIPFTDFVQVVLTYLPYFIGSSPSSSSEALTTGTHNGNGSRASTTVGVASTAGRRQIPAPHPSITFQYLSHLTALLIQRVLPVLPASVLHSSFSSDANTPQQQLPHLPILLRALANAWRTWLQRVSEHVNVRAGMYAASMAHEWIAGIEELRDAAAVLVARGPAEEQQQQETVRKVGNVNVASSTTTTSTADHLSSSSSAATTLASSLAQLGDQWVVQVGWLIGRSPPGGGQDGGMMVDWMDEEL</sequence>
<dbReference type="Proteomes" id="UP001227268">
    <property type="component" value="Unassembled WGS sequence"/>
</dbReference>
<protein>
    <submittedName>
        <fullName evidence="1">Uncharacterized protein</fullName>
    </submittedName>
</protein>